<dbReference type="EMBL" id="JACXAA010000002">
    <property type="protein sequence ID" value="MBD2752329.1"/>
    <property type="molecule type" value="Genomic_DNA"/>
</dbReference>
<sequence>MKTILILAITALVATSPVWAQPIQTGSTSAGSIQTGSIQTGSDQYKQAMSQAISTMQSRSEKSPVSDILASANQFERIANAEPKEWLPRYYASLSYVYLGFMGKDETEKDKYLDQADKNLKAAEAIAPDNDELAVLKAYIAQSRMVVDPMNRWQQYGPLFQAGLEKAKSLNANNPRIYVLEGSSLMYTPEQFGGGPGNACPVLKQATEKFSTFKPANDLAPMWGQKQIEPLLAKCK</sequence>
<reference evidence="2" key="1">
    <citation type="submission" date="2020-09" db="EMBL/GenBank/DDBJ databases">
        <authorList>
            <person name="Kim M.K."/>
        </authorList>
    </citation>
    <scope>NUCLEOTIDE SEQUENCE</scope>
    <source>
        <strain evidence="2">BT704</strain>
    </source>
</reference>
<evidence type="ECO:0000313" key="2">
    <source>
        <dbReference type="EMBL" id="MBD2752329.1"/>
    </source>
</evidence>
<name>A0A927AYR3_9BACT</name>
<keyword evidence="1" id="KW-0732">Signal</keyword>
<feature type="signal peptide" evidence="1">
    <location>
        <begin position="1"/>
        <end position="20"/>
    </location>
</feature>
<accession>A0A927AYR3</accession>
<organism evidence="2 3">
    <name type="scientific">Spirosoma validum</name>
    <dbReference type="NCBI Taxonomy" id="2771355"/>
    <lineage>
        <taxon>Bacteria</taxon>
        <taxon>Pseudomonadati</taxon>
        <taxon>Bacteroidota</taxon>
        <taxon>Cytophagia</taxon>
        <taxon>Cytophagales</taxon>
        <taxon>Cytophagaceae</taxon>
        <taxon>Spirosoma</taxon>
    </lineage>
</organism>
<dbReference type="RefSeq" id="WP_191037978.1">
    <property type="nucleotide sequence ID" value="NZ_JACXAA010000002.1"/>
</dbReference>
<feature type="chain" id="PRO_5037426972" description="Tetratricopeptide repeat protein" evidence="1">
    <location>
        <begin position="21"/>
        <end position="236"/>
    </location>
</feature>
<dbReference type="AlphaFoldDB" id="A0A927AYR3"/>
<evidence type="ECO:0000256" key="1">
    <source>
        <dbReference type="SAM" id="SignalP"/>
    </source>
</evidence>
<keyword evidence="3" id="KW-1185">Reference proteome</keyword>
<evidence type="ECO:0000313" key="3">
    <source>
        <dbReference type="Proteomes" id="UP000653797"/>
    </source>
</evidence>
<proteinExistence type="predicted"/>
<gene>
    <name evidence="2" type="ORF">IC230_05460</name>
</gene>
<dbReference type="Proteomes" id="UP000653797">
    <property type="component" value="Unassembled WGS sequence"/>
</dbReference>
<protein>
    <recommendedName>
        <fullName evidence="4">Tetratricopeptide repeat protein</fullName>
    </recommendedName>
</protein>
<comment type="caution">
    <text evidence="2">The sequence shown here is derived from an EMBL/GenBank/DDBJ whole genome shotgun (WGS) entry which is preliminary data.</text>
</comment>
<evidence type="ECO:0008006" key="4">
    <source>
        <dbReference type="Google" id="ProtNLM"/>
    </source>
</evidence>